<feature type="compositionally biased region" description="Polar residues" evidence="1">
    <location>
        <begin position="94"/>
        <end position="109"/>
    </location>
</feature>
<feature type="compositionally biased region" description="Basic and acidic residues" evidence="1">
    <location>
        <begin position="436"/>
        <end position="445"/>
    </location>
</feature>
<dbReference type="OrthoDB" id="2269335at2759"/>
<feature type="region of interest" description="Disordered" evidence="1">
    <location>
        <begin position="413"/>
        <end position="445"/>
    </location>
</feature>
<feature type="region of interest" description="Disordered" evidence="1">
    <location>
        <begin position="92"/>
        <end position="114"/>
    </location>
</feature>
<evidence type="ECO:0000313" key="3">
    <source>
        <dbReference type="Proteomes" id="UP000053815"/>
    </source>
</evidence>
<dbReference type="EMBL" id="DF836450">
    <property type="protein sequence ID" value="GAN07450.1"/>
    <property type="molecule type" value="Genomic_DNA"/>
</dbReference>
<dbReference type="AlphaFoldDB" id="A0A0C9LVV8"/>
<reference evidence="2" key="1">
    <citation type="submission" date="2014-09" db="EMBL/GenBank/DDBJ databases">
        <title>Draft genome sequence of an oleaginous Mucoromycotina fungus Mucor ambiguus NBRC6742.</title>
        <authorList>
            <person name="Takeda I."/>
            <person name="Yamane N."/>
            <person name="Morita T."/>
            <person name="Tamano K."/>
            <person name="Machida M."/>
            <person name="Baker S."/>
            <person name="Koike H."/>
        </authorList>
    </citation>
    <scope>NUCLEOTIDE SEQUENCE</scope>
    <source>
        <strain evidence="2">NBRC 6742</strain>
    </source>
</reference>
<organism evidence="2">
    <name type="scientific">Mucor ambiguus</name>
    <dbReference type="NCBI Taxonomy" id="91626"/>
    <lineage>
        <taxon>Eukaryota</taxon>
        <taxon>Fungi</taxon>
        <taxon>Fungi incertae sedis</taxon>
        <taxon>Mucoromycota</taxon>
        <taxon>Mucoromycotina</taxon>
        <taxon>Mucoromycetes</taxon>
        <taxon>Mucorales</taxon>
        <taxon>Mucorineae</taxon>
        <taxon>Mucoraceae</taxon>
        <taxon>Mucor</taxon>
    </lineage>
</organism>
<evidence type="ECO:0000313" key="2">
    <source>
        <dbReference type="EMBL" id="GAN07450.1"/>
    </source>
</evidence>
<feature type="compositionally biased region" description="Basic and acidic residues" evidence="1">
    <location>
        <begin position="415"/>
        <end position="427"/>
    </location>
</feature>
<accession>A0A0C9LVV8</accession>
<proteinExistence type="predicted"/>
<keyword evidence="3" id="KW-1185">Reference proteome</keyword>
<gene>
    <name evidence="2" type="ORF">MAM1_0161d06947</name>
</gene>
<evidence type="ECO:0000256" key="1">
    <source>
        <dbReference type="SAM" id="MobiDB-lite"/>
    </source>
</evidence>
<protein>
    <submittedName>
        <fullName evidence="2">Uncharacterized protein</fullName>
    </submittedName>
</protein>
<dbReference type="Proteomes" id="UP000053815">
    <property type="component" value="Unassembled WGS sequence"/>
</dbReference>
<name>A0A0C9LVV8_9FUNG</name>
<sequence length="492" mass="56795">MSVIDITDNRFWFASVDTTKKLMIQVITSMWNDIFKDASSSVKSKKRAEQLLKSIVLVVNSRPTEMVINNNIKKQSKELLKNRLVQEELDELTSHGTPTTSAADPQETPTPARKKRKYLKPRDLRTLPFTEQVKLLSSYYGKQNELDLTRNNAIPRRFKQSMNDICCHFNIQLGLMLLDSEHHVIKEISKCRTKEALYKSVNYIDPFTNQSELPYIKLATQKLCHLLFANVLQAEHNEVWYRANVYGDIFDYIFSVKSGYEAKRSECHSNIVKSLKVMNLLPPEQKNVKLDFIFFHTATRNDGLVCEDKPTDTESSKDCKKVKDLREKALLYCKLKLTIGASKLIDEVMIHSTLKSVTVPSDEHDGASWAEYLSAVISLVRLVMYNLDVIRLMTDIAKEDGIDFASTTPIMNSQFREDSPESDDSNHSTDLISDSTESKNNTHWEDKERKLRILEKIDIALTNFNEEKDDFYVNPSWEDIYFKEQVTNNDEE</sequence>